<dbReference type="Pfam" id="PF13238">
    <property type="entry name" value="AAA_18"/>
    <property type="match status" value="1"/>
</dbReference>
<feature type="domain" description="Guanylate kinase/L-type calcium channel beta subunit" evidence="7">
    <location>
        <begin position="1"/>
        <end position="178"/>
    </location>
</feature>
<dbReference type="GO" id="GO:0033863">
    <property type="term" value="F:ribose 1,5-bisphosphate phosphokinase activity"/>
    <property type="evidence" value="ECO:0007669"/>
    <property type="project" value="UniProtKB-UniRule"/>
</dbReference>
<keyword evidence="9" id="KW-1185">Reference proteome</keyword>
<dbReference type="InterPro" id="IPR027417">
    <property type="entry name" value="P-loop_NTPase"/>
</dbReference>
<evidence type="ECO:0000313" key="9">
    <source>
        <dbReference type="Proteomes" id="UP000198515"/>
    </source>
</evidence>
<comment type="similarity">
    <text evidence="6">Belongs to the ribose 1,5-bisphosphokinase family.</text>
</comment>
<evidence type="ECO:0000256" key="1">
    <source>
        <dbReference type="ARBA" id="ARBA00000373"/>
    </source>
</evidence>
<dbReference type="GO" id="GO:0005524">
    <property type="term" value="F:ATP binding"/>
    <property type="evidence" value="ECO:0007669"/>
    <property type="project" value="UniProtKB-KW"/>
</dbReference>
<evidence type="ECO:0000256" key="5">
    <source>
        <dbReference type="ARBA" id="ARBA00022840"/>
    </source>
</evidence>
<evidence type="ECO:0000259" key="7">
    <source>
        <dbReference type="SMART" id="SM00072"/>
    </source>
</evidence>
<dbReference type="Proteomes" id="UP000198515">
    <property type="component" value="Unassembled WGS sequence"/>
</dbReference>
<dbReference type="FunFam" id="3.40.50.300:FF:000979">
    <property type="entry name" value="Ribose 1,5-bisphosphate phosphokinase PhnN"/>
    <property type="match status" value="1"/>
</dbReference>
<keyword evidence="3 6" id="KW-0808">Transferase</keyword>
<evidence type="ECO:0000256" key="6">
    <source>
        <dbReference type="HAMAP-Rule" id="MF_00836"/>
    </source>
</evidence>
<dbReference type="UniPathway" id="UPA00087">
    <property type="reaction ID" value="UER00175"/>
</dbReference>
<dbReference type="AlphaFoldDB" id="A0A1C4EWB8"/>
<protein>
    <recommendedName>
        <fullName evidence="6">Ribose 1,5-bisphosphate phosphokinase PhnN</fullName>
        <ecNumber evidence="6">2.7.4.23</ecNumber>
    </recommendedName>
    <alternativeName>
        <fullName evidence="6">Ribose 1,5-bisphosphokinase</fullName>
    </alternativeName>
</protein>
<evidence type="ECO:0000256" key="2">
    <source>
        <dbReference type="ARBA" id="ARBA00005069"/>
    </source>
</evidence>
<dbReference type="NCBIfam" id="NF007485">
    <property type="entry name" value="PRK10078.1"/>
    <property type="match status" value="1"/>
</dbReference>
<evidence type="ECO:0000256" key="4">
    <source>
        <dbReference type="ARBA" id="ARBA00022741"/>
    </source>
</evidence>
<organism evidence="8 9">
    <name type="scientific">Kosakonia oryziphila</name>
    <dbReference type="NCBI Taxonomy" id="1005667"/>
    <lineage>
        <taxon>Bacteria</taxon>
        <taxon>Pseudomonadati</taxon>
        <taxon>Pseudomonadota</taxon>
        <taxon>Gammaproteobacteria</taxon>
        <taxon>Enterobacterales</taxon>
        <taxon>Enterobacteriaceae</taxon>
        <taxon>Kosakonia</taxon>
    </lineage>
</organism>
<dbReference type="Gene3D" id="3.40.50.300">
    <property type="entry name" value="P-loop containing nucleotide triphosphate hydrolases"/>
    <property type="match status" value="1"/>
</dbReference>
<dbReference type="SUPFAM" id="SSF52540">
    <property type="entry name" value="P-loop containing nucleoside triphosphate hydrolases"/>
    <property type="match status" value="1"/>
</dbReference>
<comment type="function">
    <text evidence="6">Catalyzes the phosphorylation of ribose 1,5-bisphosphate to 5-phospho-D-ribosyl alpha-1-diphosphate (PRPP).</text>
</comment>
<dbReference type="InterPro" id="IPR012699">
    <property type="entry name" value="PhnN"/>
</dbReference>
<comment type="pathway">
    <text evidence="2 6">Metabolic intermediate biosynthesis; 5-phospho-alpha-D-ribose 1-diphosphate biosynthesis; 5-phospho-alpha-D-ribose 1-diphosphate from D-ribose 5-phosphate (route II): step 3/3.</text>
</comment>
<reference evidence="9" key="1">
    <citation type="submission" date="2016-08" db="EMBL/GenBank/DDBJ databases">
        <authorList>
            <person name="Varghese N."/>
            <person name="Submissions Spin"/>
        </authorList>
    </citation>
    <scope>NUCLEOTIDE SEQUENCE [LARGE SCALE GENOMIC DNA]</scope>
    <source>
        <strain evidence="9">REICA_142</strain>
    </source>
</reference>
<dbReference type="NCBIfam" id="TIGR02322">
    <property type="entry name" value="phosphon_PhnN"/>
    <property type="match status" value="1"/>
</dbReference>
<comment type="catalytic activity">
    <reaction evidence="1 6">
        <text>alpha-D-ribose 1,5-bisphosphate + ATP = 5-phospho-alpha-D-ribose 1-diphosphate + ADP</text>
        <dbReference type="Rhea" id="RHEA:20109"/>
        <dbReference type="ChEBI" id="CHEBI:30616"/>
        <dbReference type="ChEBI" id="CHEBI:58017"/>
        <dbReference type="ChEBI" id="CHEBI:68688"/>
        <dbReference type="ChEBI" id="CHEBI:456216"/>
        <dbReference type="EC" id="2.7.4.23"/>
    </reaction>
</comment>
<accession>A0A1C4EWB8</accession>
<dbReference type="EC" id="2.7.4.23" evidence="6"/>
<gene>
    <name evidence="6" type="primary">phnN</name>
    <name evidence="8" type="ORF">GA0061070_102749</name>
</gene>
<sequence length="182" mass="20185">MGRLIWLMGPSGAGKDTLLAALRSREHPQLLVAHRYITRPASSGSENHIELSEKEFFTRAGQNLFTLSWHANDLYYGIGVEVDLWLQAGFDVVVNGSRGHLPQAQAQYGEVLIPVYVQVSPEILRQRLEKRGRESSMEITARLERAARYSPGNCLTLNNDGSLLQSVEGLISLIRAQQGKSA</sequence>
<evidence type="ECO:0000313" key="8">
    <source>
        <dbReference type="EMBL" id="SCC47796.1"/>
    </source>
</evidence>
<dbReference type="InterPro" id="IPR008145">
    <property type="entry name" value="GK/Ca_channel_bsu"/>
</dbReference>
<dbReference type="HAMAP" id="MF_00836">
    <property type="entry name" value="PhnN"/>
    <property type="match status" value="1"/>
</dbReference>
<dbReference type="GO" id="GO:0006015">
    <property type="term" value="P:5-phosphoribose 1-diphosphate biosynthetic process"/>
    <property type="evidence" value="ECO:0007669"/>
    <property type="project" value="UniProtKB-UniRule"/>
</dbReference>
<keyword evidence="8" id="KW-0418">Kinase</keyword>
<feature type="binding site" evidence="6">
    <location>
        <begin position="9"/>
        <end position="16"/>
    </location>
    <ligand>
        <name>ATP</name>
        <dbReference type="ChEBI" id="CHEBI:30616"/>
    </ligand>
</feature>
<keyword evidence="5 6" id="KW-0067">ATP-binding</keyword>
<evidence type="ECO:0000256" key="3">
    <source>
        <dbReference type="ARBA" id="ARBA00022679"/>
    </source>
</evidence>
<name>A0A1C4EWB8_9ENTR</name>
<dbReference type="EMBL" id="FMBC01000027">
    <property type="protein sequence ID" value="SCC47796.1"/>
    <property type="molecule type" value="Genomic_DNA"/>
</dbReference>
<dbReference type="GO" id="GO:0019634">
    <property type="term" value="P:organic phosphonate metabolic process"/>
    <property type="evidence" value="ECO:0007669"/>
    <property type="project" value="UniProtKB-UniRule"/>
</dbReference>
<keyword evidence="4 6" id="KW-0547">Nucleotide-binding</keyword>
<proteinExistence type="inferred from homology"/>
<dbReference type="SMART" id="SM00072">
    <property type="entry name" value="GuKc"/>
    <property type="match status" value="1"/>
</dbReference>